<dbReference type="PANTHER" id="PTHR30535:SF34">
    <property type="entry name" value="MOLYBDATE-BINDING PROTEIN MOLA"/>
    <property type="match status" value="1"/>
</dbReference>
<dbReference type="PANTHER" id="PTHR30535">
    <property type="entry name" value="VITAMIN B12-BINDING PROTEIN"/>
    <property type="match status" value="1"/>
</dbReference>
<accession>A0ABT4I8T8</accession>
<dbReference type="PROSITE" id="PS50983">
    <property type="entry name" value="FE_B12_PBP"/>
    <property type="match status" value="1"/>
</dbReference>
<dbReference type="InterPro" id="IPR006311">
    <property type="entry name" value="TAT_signal"/>
</dbReference>
<dbReference type="RefSeq" id="WP_043562406.1">
    <property type="nucleotide sequence ID" value="NZ_CP124548.1"/>
</dbReference>
<evidence type="ECO:0000259" key="2">
    <source>
        <dbReference type="PROSITE" id="PS50983"/>
    </source>
</evidence>
<feature type="domain" description="Fe/B12 periplasmic-binding" evidence="2">
    <location>
        <begin position="64"/>
        <end position="321"/>
    </location>
</feature>
<reference evidence="3" key="1">
    <citation type="submission" date="2022-10" db="EMBL/GenBank/DDBJ databases">
        <title>Genome sequence of Actinomyces israelii ATCC 10048.</title>
        <authorList>
            <person name="Watt R.M."/>
            <person name="Tong W.M."/>
        </authorList>
    </citation>
    <scope>NUCLEOTIDE SEQUENCE</scope>
    <source>
        <strain evidence="3">ATCC 10048</strain>
    </source>
</reference>
<dbReference type="EMBL" id="JAPTMY010000017">
    <property type="protein sequence ID" value="MCZ0858141.1"/>
    <property type="molecule type" value="Genomic_DNA"/>
</dbReference>
<dbReference type="PROSITE" id="PS51318">
    <property type="entry name" value="TAT"/>
    <property type="match status" value="1"/>
</dbReference>
<protein>
    <submittedName>
        <fullName evidence="3">ABC transporter substrate-binding protein</fullName>
    </submittedName>
</protein>
<dbReference type="InterPro" id="IPR050902">
    <property type="entry name" value="ABC_Transporter_SBP"/>
</dbReference>
<organism evidence="3 4">
    <name type="scientific">Actinomyces israelii</name>
    <dbReference type="NCBI Taxonomy" id="1659"/>
    <lineage>
        <taxon>Bacteria</taxon>
        <taxon>Bacillati</taxon>
        <taxon>Actinomycetota</taxon>
        <taxon>Actinomycetes</taxon>
        <taxon>Actinomycetales</taxon>
        <taxon>Actinomycetaceae</taxon>
        <taxon>Actinomyces</taxon>
    </lineage>
</organism>
<comment type="caution">
    <text evidence="3">The sequence shown here is derived from an EMBL/GenBank/DDBJ whole genome shotgun (WGS) entry which is preliminary data.</text>
</comment>
<name>A0ABT4I8T8_9ACTO</name>
<dbReference type="Gene3D" id="3.40.50.1980">
    <property type="entry name" value="Nitrogenase molybdenum iron protein domain"/>
    <property type="match status" value="2"/>
</dbReference>
<proteinExistence type="inferred from homology"/>
<dbReference type="SUPFAM" id="SSF53807">
    <property type="entry name" value="Helical backbone' metal receptor"/>
    <property type="match status" value="1"/>
</dbReference>
<dbReference type="Pfam" id="PF01497">
    <property type="entry name" value="Peripla_BP_2"/>
    <property type="match status" value="1"/>
</dbReference>
<gene>
    <name evidence="3" type="ORF">OHJ16_08800</name>
</gene>
<sequence>MTAHIPTALSRRDILRLAGLGVGSAAGLGLLAACGSKSPSTDSATQTVTDMTGTEVEVPLNPTAYADGWYAHNEVTIMLTGAEGLVATHCDPKKFPWMYKVCPNMSKATSTFGDDFNFEDLVALGPQVIFDSKDTLRDKATEVGIPLVSCAFSTYEEMKQSIALTAQVFGGDAPGIAEKYNTELDDVVNAVKAKTDSLADADRPTVMHGNSVYTTNLDGTGTIIDTWIEAAGGRNAVDSPTSDANAQFTTEQILSWNPDVIITGKAGEVEQILSDSTWASIKAVQNKKVYVNPKGVFGWDRYGVEELLQVQWASHLLHPDLFADLAIEQKVKDFYSTYLGYALTDDEVSLILAGKDPQ</sequence>
<dbReference type="Proteomes" id="UP001072034">
    <property type="component" value="Unassembled WGS sequence"/>
</dbReference>
<dbReference type="Gene3D" id="1.20.58.2180">
    <property type="match status" value="1"/>
</dbReference>
<comment type="similarity">
    <text evidence="1">Belongs to the bacterial solute-binding protein 8 family.</text>
</comment>
<keyword evidence="4" id="KW-1185">Reference proteome</keyword>
<evidence type="ECO:0000256" key="1">
    <source>
        <dbReference type="ARBA" id="ARBA00008814"/>
    </source>
</evidence>
<dbReference type="InterPro" id="IPR002491">
    <property type="entry name" value="ABC_transptr_periplasmic_BD"/>
</dbReference>
<evidence type="ECO:0000313" key="3">
    <source>
        <dbReference type="EMBL" id="MCZ0858141.1"/>
    </source>
</evidence>
<evidence type="ECO:0000313" key="4">
    <source>
        <dbReference type="Proteomes" id="UP001072034"/>
    </source>
</evidence>